<dbReference type="AlphaFoldDB" id="A0A4V2SWR8"/>
<protein>
    <submittedName>
        <fullName evidence="3">Uncharacterized protein YlxW (UPF0749 family)</fullName>
    </submittedName>
</protein>
<dbReference type="Proteomes" id="UP000294813">
    <property type="component" value="Unassembled WGS sequence"/>
</dbReference>
<dbReference type="PANTHER" id="PTHR37313:SF2">
    <property type="entry name" value="UPF0749 PROTEIN YLXX"/>
    <property type="match status" value="1"/>
</dbReference>
<keyword evidence="4" id="KW-1185">Reference proteome</keyword>
<proteinExistence type="inferred from homology"/>
<evidence type="ECO:0000313" key="3">
    <source>
        <dbReference type="EMBL" id="TCP63476.1"/>
    </source>
</evidence>
<dbReference type="EMBL" id="SLXT01000018">
    <property type="protein sequence ID" value="TCP63476.1"/>
    <property type="molecule type" value="Genomic_DNA"/>
</dbReference>
<dbReference type="InterPro" id="IPR010273">
    <property type="entry name" value="DUF881"/>
</dbReference>
<dbReference type="Pfam" id="PF05949">
    <property type="entry name" value="DUF881"/>
    <property type="match status" value="1"/>
</dbReference>
<comment type="similarity">
    <text evidence="1">Belongs to the UPF0749 family.</text>
</comment>
<comment type="caution">
    <text evidence="3">The sequence shown here is derived from an EMBL/GenBank/DDBJ whole genome shotgun (WGS) entry which is preliminary data.</text>
</comment>
<reference evidence="3 4" key="1">
    <citation type="submission" date="2019-03" db="EMBL/GenBank/DDBJ databases">
        <title>Genomic Encyclopedia of Type Strains, Phase IV (KMG-IV): sequencing the most valuable type-strain genomes for metagenomic binning, comparative biology and taxonomic classification.</title>
        <authorList>
            <person name="Goeker M."/>
        </authorList>
    </citation>
    <scope>NUCLEOTIDE SEQUENCE [LARGE SCALE GENOMIC DNA]</scope>
    <source>
        <strain evidence="3 4">DSM 11170</strain>
    </source>
</reference>
<evidence type="ECO:0000313" key="4">
    <source>
        <dbReference type="Proteomes" id="UP000294813"/>
    </source>
</evidence>
<organism evidence="3 4">
    <name type="scientific">Heliophilum fasciatum</name>
    <dbReference type="NCBI Taxonomy" id="35700"/>
    <lineage>
        <taxon>Bacteria</taxon>
        <taxon>Bacillati</taxon>
        <taxon>Bacillota</taxon>
        <taxon>Clostridia</taxon>
        <taxon>Eubacteriales</taxon>
        <taxon>Heliobacteriaceae</taxon>
        <taxon>Heliophilum</taxon>
    </lineage>
</organism>
<accession>A0A4V2SWR8</accession>
<dbReference type="Gene3D" id="3.30.70.1880">
    <property type="entry name" value="Protein of unknown function DUF881"/>
    <property type="match status" value="1"/>
</dbReference>
<feature type="coiled-coil region" evidence="2">
    <location>
        <begin position="56"/>
        <end position="83"/>
    </location>
</feature>
<evidence type="ECO:0000256" key="2">
    <source>
        <dbReference type="SAM" id="Coils"/>
    </source>
</evidence>
<name>A0A4V2SWR8_9FIRM</name>
<evidence type="ECO:0000256" key="1">
    <source>
        <dbReference type="ARBA" id="ARBA00009108"/>
    </source>
</evidence>
<gene>
    <name evidence="3" type="ORF">EDD73_11819</name>
</gene>
<sequence>MMKMHMKMQWKKWQVAATIVALAMGMLLVTQFNTTIQLAKVRLEQGERQRSLQVLLQKIDADKAEMDKKVAELKSQTAKYEQMTTGQVSSGLSEELDRLRMATGYYALEGPGVQITIDDRLAPNTPVDINDLMAIVNILRYAGAEAIAVNGQRIVAHSEIYVSGKNMLINKTPISSDKDHVYVIEAIGPSQQLAQWLQVTDGLVLSMRESKIDVKITTQNKVEIPAYSGIHKFTYAKPLVPAKKRP</sequence>
<dbReference type="PANTHER" id="PTHR37313">
    <property type="entry name" value="UPF0749 PROTEIN RV1825"/>
    <property type="match status" value="1"/>
</dbReference>
<dbReference type="OrthoDB" id="9776196at2"/>
<keyword evidence="2" id="KW-0175">Coiled coil</keyword>
<dbReference type="RefSeq" id="WP_131919640.1">
    <property type="nucleotide sequence ID" value="NZ_JAOQNU010000017.1"/>
</dbReference>